<keyword evidence="2" id="KW-0812">Transmembrane</keyword>
<keyword evidence="1" id="KW-0175">Coiled coil</keyword>
<dbReference type="SUPFAM" id="SSF52833">
    <property type="entry name" value="Thioredoxin-like"/>
    <property type="match status" value="1"/>
</dbReference>
<dbReference type="PANTHER" id="PTHR45694">
    <property type="entry name" value="GLUTAREDOXIN 2"/>
    <property type="match status" value="1"/>
</dbReference>
<dbReference type="InterPro" id="IPR009703">
    <property type="entry name" value="Selenoprotein_S"/>
</dbReference>
<dbReference type="Pfam" id="PF00462">
    <property type="entry name" value="Glutaredoxin"/>
    <property type="match status" value="1"/>
</dbReference>
<protein>
    <submittedName>
        <fullName evidence="4">Glutaredoxin-C8</fullName>
    </submittedName>
</protein>
<dbReference type="Pfam" id="PF06936">
    <property type="entry name" value="Selenoprotein_S"/>
    <property type="match status" value="1"/>
</dbReference>
<sequence length="257" mass="29191">MVQSCDAKFEMADFEDDEEIDAEYGPKPRAAYPSLRRILELYGWYIVLFTLLAVFLYKKYITPLIQSIAAKKELEERKKYDMDVRALNEERIRAARERIQAQYEADAAREMERQRRREEEALEKAMREHGIDGNVASHRKSCGGGSSKKEFDGKSFVTNKINSIPVVVFSKSWCAFSRKAKQALSTFRLPSEFYEIIELDEIENGDSIQDALQCISGVRTVPRVFIGGQCIGGADETVEALRSGRLNSLLVEAGVIK</sequence>
<dbReference type="NCBIfam" id="TIGR02180">
    <property type="entry name" value="GRX_euk"/>
    <property type="match status" value="1"/>
</dbReference>
<accession>F1KZQ0</accession>
<dbReference type="EMBL" id="JI168670">
    <property type="protein sequence ID" value="ADY43354.1"/>
    <property type="molecule type" value="mRNA"/>
</dbReference>
<dbReference type="GO" id="GO:0006886">
    <property type="term" value="P:intracellular protein transport"/>
    <property type="evidence" value="ECO:0007669"/>
    <property type="project" value="InterPro"/>
</dbReference>
<dbReference type="GO" id="GO:0005789">
    <property type="term" value="C:endoplasmic reticulum membrane"/>
    <property type="evidence" value="ECO:0007669"/>
    <property type="project" value="InterPro"/>
</dbReference>
<reference evidence="4" key="1">
    <citation type="journal article" date="2011" name="Genome Res.">
        <title>Deep small RNA sequencing from the nematode Ascaris reveals conservation, functional diversification, and novel developmental profiles.</title>
        <authorList>
            <person name="Wang J."/>
            <person name="Czech B."/>
            <person name="Crunk A."/>
            <person name="Wallace A."/>
            <person name="Mitreva M."/>
            <person name="Hannon G.J."/>
            <person name="Davis R.E."/>
        </authorList>
    </citation>
    <scope>NUCLEOTIDE SEQUENCE</scope>
</reference>
<dbReference type="AlphaFoldDB" id="F1KZQ0"/>
<dbReference type="GO" id="GO:0034599">
    <property type="term" value="P:cellular response to oxidative stress"/>
    <property type="evidence" value="ECO:0007669"/>
    <property type="project" value="TreeGrafter"/>
</dbReference>
<dbReference type="InterPro" id="IPR002109">
    <property type="entry name" value="Glutaredoxin"/>
</dbReference>
<feature type="coiled-coil region" evidence="1">
    <location>
        <begin position="70"/>
        <end position="128"/>
    </location>
</feature>
<evidence type="ECO:0000256" key="1">
    <source>
        <dbReference type="SAM" id="Coils"/>
    </source>
</evidence>
<organism evidence="4">
    <name type="scientific">Ascaris suum</name>
    <name type="common">Pig roundworm</name>
    <name type="synonym">Ascaris lumbricoides</name>
    <dbReference type="NCBI Taxonomy" id="6253"/>
    <lineage>
        <taxon>Eukaryota</taxon>
        <taxon>Metazoa</taxon>
        <taxon>Ecdysozoa</taxon>
        <taxon>Nematoda</taxon>
        <taxon>Chromadorea</taxon>
        <taxon>Rhabditida</taxon>
        <taxon>Spirurina</taxon>
        <taxon>Ascaridomorpha</taxon>
        <taxon>Ascaridoidea</taxon>
        <taxon>Ascarididae</taxon>
        <taxon>Ascaris</taxon>
    </lineage>
</organism>
<evidence type="ECO:0000259" key="3">
    <source>
        <dbReference type="Pfam" id="PF00462"/>
    </source>
</evidence>
<feature type="domain" description="Glutaredoxin" evidence="3">
    <location>
        <begin position="166"/>
        <end position="231"/>
    </location>
</feature>
<name>F1KZQ0_ASCSU</name>
<dbReference type="CDD" id="cd03419">
    <property type="entry name" value="GRX_GRXh_1_2_like"/>
    <property type="match status" value="1"/>
</dbReference>
<dbReference type="PANTHER" id="PTHR45694:SF5">
    <property type="entry name" value="GLUTAREDOXIN 2"/>
    <property type="match status" value="1"/>
</dbReference>
<dbReference type="Gene3D" id="3.40.30.10">
    <property type="entry name" value="Glutaredoxin"/>
    <property type="match status" value="1"/>
</dbReference>
<dbReference type="InterPro" id="IPR036249">
    <property type="entry name" value="Thioredoxin-like_sf"/>
</dbReference>
<dbReference type="GO" id="GO:0015038">
    <property type="term" value="F:glutathione disulfide oxidoreductase activity"/>
    <property type="evidence" value="ECO:0007669"/>
    <property type="project" value="TreeGrafter"/>
</dbReference>
<feature type="transmembrane region" description="Helical" evidence="2">
    <location>
        <begin position="41"/>
        <end position="57"/>
    </location>
</feature>
<dbReference type="InterPro" id="IPR011899">
    <property type="entry name" value="Glutaredoxin_euk/vir"/>
</dbReference>
<evidence type="ECO:0000256" key="2">
    <source>
        <dbReference type="SAM" id="Phobius"/>
    </source>
</evidence>
<keyword evidence="2" id="KW-0472">Membrane</keyword>
<proteinExistence type="evidence at transcript level"/>
<dbReference type="InterPro" id="IPR014025">
    <property type="entry name" value="Glutaredoxin_subgr"/>
</dbReference>
<dbReference type="PROSITE" id="PS51354">
    <property type="entry name" value="GLUTAREDOXIN_2"/>
    <property type="match status" value="1"/>
</dbReference>
<evidence type="ECO:0000313" key="4">
    <source>
        <dbReference type="EMBL" id="ADY43354.1"/>
    </source>
</evidence>
<dbReference type="PRINTS" id="PR00160">
    <property type="entry name" value="GLUTAREDOXIN"/>
</dbReference>
<keyword evidence="2" id="KW-1133">Transmembrane helix</keyword>